<dbReference type="Proteomes" id="UP000559027">
    <property type="component" value="Unassembled WGS sequence"/>
</dbReference>
<dbReference type="InterPro" id="IPR033140">
    <property type="entry name" value="Lipase_GDXG_put_SER_AS"/>
</dbReference>
<comment type="caution">
    <text evidence="6">The sequence shown here is derived from an EMBL/GenBank/DDBJ whole genome shotgun (WGS) entry which is preliminary data.</text>
</comment>
<evidence type="ECO:0000256" key="4">
    <source>
        <dbReference type="SAM" id="MobiDB-lite"/>
    </source>
</evidence>
<feature type="region of interest" description="Disordered" evidence="4">
    <location>
        <begin position="563"/>
        <end position="610"/>
    </location>
</feature>
<dbReference type="PANTHER" id="PTHR48081">
    <property type="entry name" value="AB HYDROLASE SUPERFAMILY PROTEIN C4A8.06C"/>
    <property type="match status" value="1"/>
</dbReference>
<keyword evidence="7" id="KW-1185">Reference proteome</keyword>
<evidence type="ECO:0000256" key="3">
    <source>
        <dbReference type="PROSITE-ProRule" id="PRU10038"/>
    </source>
</evidence>
<dbReference type="SUPFAM" id="SSF53474">
    <property type="entry name" value="alpha/beta-Hydrolases"/>
    <property type="match status" value="1"/>
</dbReference>
<protein>
    <recommendedName>
        <fullName evidence="5">Alpha/beta hydrolase fold-3 domain-containing protein</fullName>
    </recommendedName>
</protein>
<organism evidence="6 7">
    <name type="scientific">Leucocoprinus leucothites</name>
    <dbReference type="NCBI Taxonomy" id="201217"/>
    <lineage>
        <taxon>Eukaryota</taxon>
        <taxon>Fungi</taxon>
        <taxon>Dikarya</taxon>
        <taxon>Basidiomycota</taxon>
        <taxon>Agaricomycotina</taxon>
        <taxon>Agaricomycetes</taxon>
        <taxon>Agaricomycetidae</taxon>
        <taxon>Agaricales</taxon>
        <taxon>Agaricineae</taxon>
        <taxon>Agaricaceae</taxon>
        <taxon>Leucocoprinus</taxon>
    </lineage>
</organism>
<dbReference type="Pfam" id="PF07859">
    <property type="entry name" value="Abhydrolase_3"/>
    <property type="match status" value="2"/>
</dbReference>
<dbReference type="PROSITE" id="PS01174">
    <property type="entry name" value="LIPASE_GDXG_SER"/>
    <property type="match status" value="1"/>
</dbReference>
<evidence type="ECO:0000313" key="7">
    <source>
        <dbReference type="Proteomes" id="UP000559027"/>
    </source>
</evidence>
<feature type="compositionally biased region" description="Polar residues" evidence="4">
    <location>
        <begin position="834"/>
        <end position="844"/>
    </location>
</feature>
<evidence type="ECO:0000313" key="6">
    <source>
        <dbReference type="EMBL" id="KAF5363963.1"/>
    </source>
</evidence>
<reference evidence="6 7" key="1">
    <citation type="journal article" date="2020" name="ISME J.">
        <title>Uncovering the hidden diversity of litter-decomposition mechanisms in mushroom-forming fungi.</title>
        <authorList>
            <person name="Floudas D."/>
            <person name="Bentzer J."/>
            <person name="Ahren D."/>
            <person name="Johansson T."/>
            <person name="Persson P."/>
            <person name="Tunlid A."/>
        </authorList>
    </citation>
    <scope>NUCLEOTIDE SEQUENCE [LARGE SCALE GENOMIC DNA]</scope>
    <source>
        <strain evidence="6 7">CBS 146.42</strain>
    </source>
</reference>
<dbReference type="PANTHER" id="PTHR48081:SF5">
    <property type="entry name" value="ALPHA_BETA HYDROLASE FOLD-3 DOMAIN-CONTAINING PROTEIN"/>
    <property type="match status" value="1"/>
</dbReference>
<comment type="similarity">
    <text evidence="1">Belongs to the 'GDXG' lipolytic enzyme family.</text>
</comment>
<keyword evidence="2" id="KW-0378">Hydrolase</keyword>
<dbReference type="Gene3D" id="3.40.50.1820">
    <property type="entry name" value="alpha/beta hydrolase"/>
    <property type="match status" value="2"/>
</dbReference>
<proteinExistence type="inferred from homology"/>
<dbReference type="EMBL" id="JAACJO010000001">
    <property type="protein sequence ID" value="KAF5363963.1"/>
    <property type="molecule type" value="Genomic_DNA"/>
</dbReference>
<dbReference type="InterPro" id="IPR002168">
    <property type="entry name" value="Lipase_GDXG_HIS_AS"/>
</dbReference>
<name>A0A8H5GFM9_9AGAR</name>
<dbReference type="PROSITE" id="PS01173">
    <property type="entry name" value="LIPASE_GDXG_HIS"/>
    <property type="match status" value="1"/>
</dbReference>
<dbReference type="OrthoDB" id="1662883at2759"/>
<feature type="compositionally biased region" description="Basic and acidic residues" evidence="4">
    <location>
        <begin position="823"/>
        <end position="832"/>
    </location>
</feature>
<dbReference type="InterPro" id="IPR013094">
    <property type="entry name" value="AB_hydrolase_3"/>
</dbReference>
<feature type="compositionally biased region" description="Polar residues" evidence="4">
    <location>
        <begin position="598"/>
        <end position="607"/>
    </location>
</feature>
<feature type="domain" description="Alpha/beta hydrolase fold-3" evidence="5">
    <location>
        <begin position="170"/>
        <end position="298"/>
    </location>
</feature>
<accession>A0A8H5GFM9</accession>
<dbReference type="InterPro" id="IPR029058">
    <property type="entry name" value="AB_hydrolase_fold"/>
</dbReference>
<feature type="domain" description="Alpha/beta hydrolase fold-3" evidence="5">
    <location>
        <begin position="424"/>
        <end position="477"/>
    </location>
</feature>
<feature type="active site" evidence="3">
    <location>
        <position position="251"/>
    </location>
</feature>
<dbReference type="AlphaFoldDB" id="A0A8H5GFM9"/>
<evidence type="ECO:0000259" key="5">
    <source>
        <dbReference type="Pfam" id="PF07859"/>
    </source>
</evidence>
<feature type="region of interest" description="Disordered" evidence="4">
    <location>
        <begin position="321"/>
        <end position="344"/>
    </location>
</feature>
<dbReference type="GO" id="GO:0016787">
    <property type="term" value="F:hydrolase activity"/>
    <property type="evidence" value="ECO:0007669"/>
    <property type="project" value="UniProtKB-KW"/>
</dbReference>
<gene>
    <name evidence="6" type="ORF">D9756_000392</name>
</gene>
<dbReference type="InterPro" id="IPR050300">
    <property type="entry name" value="GDXG_lipolytic_enzyme"/>
</dbReference>
<evidence type="ECO:0000256" key="2">
    <source>
        <dbReference type="ARBA" id="ARBA00022801"/>
    </source>
</evidence>
<evidence type="ECO:0000256" key="1">
    <source>
        <dbReference type="ARBA" id="ARBA00010515"/>
    </source>
</evidence>
<feature type="region of interest" description="Disordered" evidence="4">
    <location>
        <begin position="823"/>
        <end position="845"/>
    </location>
</feature>
<sequence>MPVTTASAAFHIAPVVVKNFFSHGERKASRLRNGKREDLPQDDIFYDQAFNIVKSFIRMVTHNTIESLQSFTNAHVPSSHRATVAPTIVPLSSCNTAADLLAEWFGPDELRRVVGGHKWWQVRGLDGIEAEWITDKKYLSRAKGRANEVDSRLSRHEDTIVRMDHLEPVMLYIHGGGYFWGSMNTHRYQIIRYAREFRGRAFTVNYRKAPQYPWPCAIQDVLAAYFYLTEPPKNAPHKPVSPNKITLAGDSAGGGLCLALLTILRDLDRPLPAGAVLISPWVDLTHSFPSILENGESDIIPEHGFLSKPSTLWPLDLLPPEGGRVAPTETNPPPMPGDADTLKPSESRLSVSAAEQVNPKLDRPVQPQEIMLGSEQVQSEARSINEAESFEIASSPSGPPTSYTWEPKPPKLLMQDPKAIPLELRSQIQLYATTEQVTHPLVSPVFQGSLGNLPPLYIIAGDGELLRDEIIYLAHRAAYPRDYPARNGILRDMRRQEENVERFTTGTKVHFQLFDGMCHVPTVFTFCSNARYAYRSIAAFVVHITQLTTEELERMPFPEPRAECLLSTKPSPHEEGPGRKRSLPGSRRSAHDDPISVQERTTPNRLRSNQEDICVTEGGSAICPAPMPAESRSQNSSPAFDHMRRERVNIHGQIRPMEPAKEIPALNIQAGDLGILKEAPVMMWKNGQDKWDRRYKQVALSAAKKRRRLEVRAEKLLRNAFAQGLLHSSQSLDPSKVVQDEDVAEHLAIRPSVIRQTSVGEIQTDRRWGPLDLEDESPPHSAIAKRRDTPEALALLKKHIYSTAPVTHLTVPKMKHADALRASIDPHDDPNRPPRQSASEQQQKALPLHGLRLWDNILMYFGRKSAAKAANGTKLVGEAVKDITSTIVD</sequence>